<evidence type="ECO:0000313" key="4">
    <source>
        <dbReference type="Proteomes" id="UP000346198"/>
    </source>
</evidence>
<proteinExistence type="predicted"/>
<accession>A0A6C2UP98</accession>
<organism evidence="3 4">
    <name type="scientific">Pontiella sulfatireligans</name>
    <dbReference type="NCBI Taxonomy" id="2750658"/>
    <lineage>
        <taxon>Bacteria</taxon>
        <taxon>Pseudomonadati</taxon>
        <taxon>Kiritimatiellota</taxon>
        <taxon>Kiritimatiellia</taxon>
        <taxon>Kiritimatiellales</taxon>
        <taxon>Pontiellaceae</taxon>
        <taxon>Pontiella</taxon>
    </lineage>
</organism>
<keyword evidence="4" id="KW-1185">Reference proteome</keyword>
<feature type="transmembrane region" description="Helical" evidence="1">
    <location>
        <begin position="195"/>
        <end position="218"/>
    </location>
</feature>
<dbReference type="InterPro" id="IPR013099">
    <property type="entry name" value="K_chnl_dom"/>
</dbReference>
<dbReference type="AlphaFoldDB" id="A0A6C2UP98"/>
<feature type="transmembrane region" description="Helical" evidence="1">
    <location>
        <begin position="129"/>
        <end position="151"/>
    </location>
</feature>
<keyword evidence="1" id="KW-0812">Transmembrane</keyword>
<gene>
    <name evidence="3" type="ORF">SCARR_03215</name>
</gene>
<dbReference type="RefSeq" id="WP_136062629.1">
    <property type="nucleotide sequence ID" value="NZ_CAAHFH010000002.1"/>
</dbReference>
<dbReference type="EMBL" id="CAAHFH010000002">
    <property type="protein sequence ID" value="VGO21144.1"/>
    <property type="molecule type" value="Genomic_DNA"/>
</dbReference>
<dbReference type="Gene3D" id="1.10.287.70">
    <property type="match status" value="1"/>
</dbReference>
<dbReference type="SUPFAM" id="SSF81324">
    <property type="entry name" value="Voltage-gated potassium channels"/>
    <property type="match status" value="1"/>
</dbReference>
<feature type="transmembrane region" description="Helical" evidence="1">
    <location>
        <begin position="12"/>
        <end position="32"/>
    </location>
</feature>
<dbReference type="Pfam" id="PF07885">
    <property type="entry name" value="Ion_trans_2"/>
    <property type="match status" value="1"/>
</dbReference>
<sequence>MKTETSILIQGFLKGRFSIMLLVFAALFLVLPVLPQGWIARTTSDVINIAVVISCLRAISVSRIYFSVMVLFTALIVLIESTAIVKHIEGGGFETFMLSFKLVYLLLIFISIMRHVLDRSPVTVDKVCGALSAYFLMGFTWAVGFTLFHHINPASFNVPIEGPETWATYFSFTTLATLGYGDITPQTVPARAYAIMEAVTGQIFLAVIVARLIALQILHKVAGDA</sequence>
<name>A0A6C2UP98_9BACT</name>
<evidence type="ECO:0000313" key="3">
    <source>
        <dbReference type="EMBL" id="VGO21144.1"/>
    </source>
</evidence>
<feature type="domain" description="Potassium channel" evidence="2">
    <location>
        <begin position="167"/>
        <end position="213"/>
    </location>
</feature>
<evidence type="ECO:0000256" key="1">
    <source>
        <dbReference type="SAM" id="Phobius"/>
    </source>
</evidence>
<feature type="transmembrane region" description="Helical" evidence="1">
    <location>
        <begin position="38"/>
        <end position="59"/>
    </location>
</feature>
<keyword evidence="1" id="KW-0472">Membrane</keyword>
<feature type="transmembrane region" description="Helical" evidence="1">
    <location>
        <begin position="96"/>
        <end position="117"/>
    </location>
</feature>
<protein>
    <recommendedName>
        <fullName evidence="2">Potassium channel domain-containing protein</fullName>
    </recommendedName>
</protein>
<reference evidence="3 4" key="1">
    <citation type="submission" date="2019-04" db="EMBL/GenBank/DDBJ databases">
        <authorList>
            <person name="Van Vliet M D."/>
        </authorList>
    </citation>
    <scope>NUCLEOTIDE SEQUENCE [LARGE SCALE GENOMIC DNA]</scope>
    <source>
        <strain evidence="3 4">F21</strain>
    </source>
</reference>
<evidence type="ECO:0000259" key="2">
    <source>
        <dbReference type="Pfam" id="PF07885"/>
    </source>
</evidence>
<feature type="transmembrane region" description="Helical" evidence="1">
    <location>
        <begin position="64"/>
        <end position="84"/>
    </location>
</feature>
<keyword evidence="1" id="KW-1133">Transmembrane helix</keyword>
<dbReference type="Proteomes" id="UP000346198">
    <property type="component" value="Unassembled WGS sequence"/>
</dbReference>